<proteinExistence type="predicted"/>
<keyword evidence="1" id="KW-0812">Transmembrane</keyword>
<feature type="transmembrane region" description="Helical" evidence="1">
    <location>
        <begin position="60"/>
        <end position="79"/>
    </location>
</feature>
<dbReference type="Proteomes" id="UP000547643">
    <property type="component" value="Unassembled WGS sequence"/>
</dbReference>
<sequence length="175" mass="20021">MLDKYKFYGFEVVKGLWILSYVFLGLHCYNATVTALYAYLTEHGFVGEELLTTLHGLPKPIGIFIVTMALMVVLFRFAFTLNPRETVSAAGKSVKWILRFSMKLSTSLILLWILAEMPETEGIYKRIWPVIINSANFLVWLLFLKHVQLKAKMYRVKGVIHNLTGRNSGGTKQDE</sequence>
<feature type="transmembrane region" description="Helical" evidence="1">
    <location>
        <begin position="100"/>
        <end position="115"/>
    </location>
</feature>
<feature type="transmembrane region" description="Helical" evidence="1">
    <location>
        <begin position="12"/>
        <end position="40"/>
    </location>
</feature>
<accession>A0A7X0XTP8</accession>
<keyword evidence="1" id="KW-0472">Membrane</keyword>
<name>A0A7X0XTP8_9LIST</name>
<protein>
    <submittedName>
        <fullName evidence="2">Uncharacterized protein</fullName>
    </submittedName>
</protein>
<comment type="caution">
    <text evidence="2">The sequence shown here is derived from an EMBL/GenBank/DDBJ whole genome shotgun (WGS) entry which is preliminary data.</text>
</comment>
<dbReference type="RefSeq" id="WP_185495747.1">
    <property type="nucleotide sequence ID" value="NZ_JAARUV010000010.1"/>
</dbReference>
<feature type="transmembrane region" description="Helical" evidence="1">
    <location>
        <begin position="127"/>
        <end position="144"/>
    </location>
</feature>
<evidence type="ECO:0000256" key="1">
    <source>
        <dbReference type="SAM" id="Phobius"/>
    </source>
</evidence>
<dbReference type="AlphaFoldDB" id="A0A7X0XTP8"/>
<reference evidence="2 3" key="1">
    <citation type="submission" date="2020-03" db="EMBL/GenBank/DDBJ databases">
        <title>Soil Listeria distribution.</title>
        <authorList>
            <person name="Liao J."/>
            <person name="Wiedmann M."/>
        </authorList>
    </citation>
    <scope>NUCLEOTIDE SEQUENCE [LARGE SCALE GENOMIC DNA]</scope>
    <source>
        <strain evidence="2 3">FSL L7-1017</strain>
    </source>
</reference>
<evidence type="ECO:0000313" key="3">
    <source>
        <dbReference type="Proteomes" id="UP000547643"/>
    </source>
</evidence>
<organism evidence="2 3">
    <name type="scientific">Listeria booriae</name>
    <dbReference type="NCBI Taxonomy" id="1552123"/>
    <lineage>
        <taxon>Bacteria</taxon>
        <taxon>Bacillati</taxon>
        <taxon>Bacillota</taxon>
        <taxon>Bacilli</taxon>
        <taxon>Bacillales</taxon>
        <taxon>Listeriaceae</taxon>
        <taxon>Listeria</taxon>
    </lineage>
</organism>
<gene>
    <name evidence="2" type="ORF">HCA46_16970</name>
</gene>
<dbReference type="EMBL" id="JAARUV010000010">
    <property type="protein sequence ID" value="MBC1780518.1"/>
    <property type="molecule type" value="Genomic_DNA"/>
</dbReference>
<keyword evidence="1" id="KW-1133">Transmembrane helix</keyword>
<evidence type="ECO:0000313" key="2">
    <source>
        <dbReference type="EMBL" id="MBC1780518.1"/>
    </source>
</evidence>